<dbReference type="InterPro" id="IPR047928">
    <property type="entry name" value="Perm_prefix_1"/>
</dbReference>
<dbReference type="PANTHER" id="PTHR30572:SF4">
    <property type="entry name" value="ABC TRANSPORTER PERMEASE YTRF"/>
    <property type="match status" value="1"/>
</dbReference>
<evidence type="ECO:0000313" key="11">
    <source>
        <dbReference type="Proteomes" id="UP001161325"/>
    </source>
</evidence>
<dbReference type="PANTHER" id="PTHR30572">
    <property type="entry name" value="MEMBRANE COMPONENT OF TRANSPORTER-RELATED"/>
    <property type="match status" value="1"/>
</dbReference>
<evidence type="ECO:0000256" key="2">
    <source>
        <dbReference type="ARBA" id="ARBA00022475"/>
    </source>
</evidence>
<evidence type="ECO:0000256" key="4">
    <source>
        <dbReference type="ARBA" id="ARBA00022989"/>
    </source>
</evidence>
<feature type="domain" description="MacB-like periplasmic core" evidence="9">
    <location>
        <begin position="592"/>
        <end position="733"/>
    </location>
</feature>
<feature type="domain" description="ABC3 transporter permease C-terminal" evidence="8">
    <location>
        <begin position="355"/>
        <end position="473"/>
    </location>
</feature>
<reference evidence="10" key="1">
    <citation type="submission" date="2022-08" db="EMBL/GenBank/DDBJ databases">
        <title>Draft genome sequencing of Roseisolibacter agri AW1220.</title>
        <authorList>
            <person name="Tobiishi Y."/>
            <person name="Tonouchi A."/>
        </authorList>
    </citation>
    <scope>NUCLEOTIDE SEQUENCE</scope>
    <source>
        <strain evidence="10">AW1220</strain>
    </source>
</reference>
<keyword evidence="5 7" id="KW-0472">Membrane</keyword>
<gene>
    <name evidence="10" type="ORF">rosag_02960</name>
</gene>
<organism evidence="10 11">
    <name type="scientific">Roseisolibacter agri</name>
    <dbReference type="NCBI Taxonomy" id="2014610"/>
    <lineage>
        <taxon>Bacteria</taxon>
        <taxon>Pseudomonadati</taxon>
        <taxon>Gemmatimonadota</taxon>
        <taxon>Gemmatimonadia</taxon>
        <taxon>Gemmatimonadales</taxon>
        <taxon>Gemmatimonadaceae</taxon>
        <taxon>Roseisolibacter</taxon>
    </lineage>
</organism>
<feature type="transmembrane region" description="Helical" evidence="7">
    <location>
        <begin position="782"/>
        <end position="812"/>
    </location>
</feature>
<keyword evidence="2" id="KW-1003">Cell membrane</keyword>
<feature type="domain" description="ABC3 transporter permease C-terminal" evidence="8">
    <location>
        <begin position="795"/>
        <end position="914"/>
    </location>
</feature>
<dbReference type="Pfam" id="PF02687">
    <property type="entry name" value="FtsX"/>
    <property type="match status" value="2"/>
</dbReference>
<sequence>MRWIHAARARARLLSRREAEERMNHEMAFHLEMEADRLVREEGLTPQEARRRAVIAFGIAEQHKDAMRDGRGPAWPSGLALDLKLGLRMLVKYPGMTIVGGLAMAFAIWTGAMVFQVVMLFFNPALPFPDGDRLVNLRNWDVQANDPEPRALHDFVVWRQAMRTVTDLGAWTNVTRNLTGRDGEARPTQVAAITASGFRVAATPPLLGRALVPADERADAPTVMVLGHEVWRTRFAGDSTIVGRTVRLDDAYATVVGVMPEGFTFPVAHDAWVPFRPDVRDDAPRRGPAITIFGRLAPGATLDEARTELAALGQRAARELPDTHRHLQPQVVAYAQMFGDMSQAEEGGVLALTQVFALMLLVLTCGNVALLLFARAATRESEIIVRSALGASRRRIVAQLFAEALVLGGVAAAVGLTAAQVVLRQWGRPFLQANMDDVPFWLDPRLSPSTVLYACLLTVLGAAIAGVLPGLKVTRGLGSRLRAGTTGGGGMRFGGVWTAVIVAQVAVTVAFPALVLVEVREQQRVRTYDVGFAADEYLAVPLAMETAPGAGVDGDTAAAAHRARFAMRVETLRQRVAAEPGVVGVSFVDQLPRTNYSYRQIALDDPTWIAAASGAAATPAARPPRRYTKIASVDPSYFDVLEAPILAGRGFQAADVAAGARVVIVDQGFVDQVLQGRNPIGQRVRIADGSIAPDGPGADSLPWHEIVGVVKELGMIGAAETTRALGLYLPAAAGSGFAPHMVIHAQGDPMALVPRVRRLATAVDPTLRVGEPQRLDQVADDLLWLLGTWVRATLVLTAVALLLSLAGIYAVLSFTVARRTREIGVRVALGASRRRVVTAIFRRPLTQVGLGIVGGATLIGLGAIGLAHTYQFRDWPRHLSAGQIAMLVAYAAFMLVVCLLACIVPTRRALRVEPTVAMRVE</sequence>
<evidence type="ECO:0000259" key="8">
    <source>
        <dbReference type="Pfam" id="PF02687"/>
    </source>
</evidence>
<dbReference type="RefSeq" id="WP_284348229.1">
    <property type="nucleotide sequence ID" value="NZ_BRXS01000001.1"/>
</dbReference>
<feature type="transmembrane region" description="Helical" evidence="7">
    <location>
        <begin position="884"/>
        <end position="904"/>
    </location>
</feature>
<feature type="transmembrane region" description="Helical" evidence="7">
    <location>
        <begin position="355"/>
        <end position="375"/>
    </location>
</feature>
<feature type="transmembrane region" description="Helical" evidence="7">
    <location>
        <begin position="451"/>
        <end position="473"/>
    </location>
</feature>
<protein>
    <recommendedName>
        <fullName evidence="12">Macrolide export ATP-binding/permease protein MacB</fullName>
    </recommendedName>
</protein>
<comment type="similarity">
    <text evidence="6">Belongs to the ABC-4 integral membrane protein family.</text>
</comment>
<feature type="transmembrane region" description="Helical" evidence="7">
    <location>
        <begin position="848"/>
        <end position="872"/>
    </location>
</feature>
<name>A0AA37QDK1_9BACT</name>
<keyword evidence="3 7" id="KW-0812">Transmembrane</keyword>
<dbReference type="EMBL" id="BRXS01000001">
    <property type="protein sequence ID" value="GLC23783.1"/>
    <property type="molecule type" value="Genomic_DNA"/>
</dbReference>
<evidence type="ECO:0008006" key="12">
    <source>
        <dbReference type="Google" id="ProtNLM"/>
    </source>
</evidence>
<dbReference type="NCBIfam" id="NF038403">
    <property type="entry name" value="perm_prefix_1"/>
    <property type="match status" value="1"/>
</dbReference>
<dbReference type="GO" id="GO:0022857">
    <property type="term" value="F:transmembrane transporter activity"/>
    <property type="evidence" value="ECO:0007669"/>
    <property type="project" value="TreeGrafter"/>
</dbReference>
<proteinExistence type="inferred from homology"/>
<evidence type="ECO:0000256" key="1">
    <source>
        <dbReference type="ARBA" id="ARBA00004651"/>
    </source>
</evidence>
<feature type="domain" description="MacB-like periplasmic core" evidence="9">
    <location>
        <begin position="127"/>
        <end position="311"/>
    </location>
</feature>
<feature type="transmembrane region" description="Helical" evidence="7">
    <location>
        <begin position="396"/>
        <end position="423"/>
    </location>
</feature>
<comment type="subcellular location">
    <subcellularLocation>
        <location evidence="1">Cell membrane</location>
        <topology evidence="1">Multi-pass membrane protein</topology>
    </subcellularLocation>
</comment>
<feature type="transmembrane region" description="Helical" evidence="7">
    <location>
        <begin position="98"/>
        <end position="122"/>
    </location>
</feature>
<evidence type="ECO:0000259" key="9">
    <source>
        <dbReference type="Pfam" id="PF12704"/>
    </source>
</evidence>
<dbReference type="GO" id="GO:0005886">
    <property type="term" value="C:plasma membrane"/>
    <property type="evidence" value="ECO:0007669"/>
    <property type="project" value="UniProtKB-SubCell"/>
</dbReference>
<evidence type="ECO:0000256" key="7">
    <source>
        <dbReference type="SAM" id="Phobius"/>
    </source>
</evidence>
<keyword evidence="4 7" id="KW-1133">Transmembrane helix</keyword>
<evidence type="ECO:0000313" key="10">
    <source>
        <dbReference type="EMBL" id="GLC23783.1"/>
    </source>
</evidence>
<dbReference type="Pfam" id="PF12704">
    <property type="entry name" value="MacB_PCD"/>
    <property type="match status" value="2"/>
</dbReference>
<evidence type="ECO:0000256" key="5">
    <source>
        <dbReference type="ARBA" id="ARBA00023136"/>
    </source>
</evidence>
<dbReference type="InterPro" id="IPR003838">
    <property type="entry name" value="ABC3_permease_C"/>
</dbReference>
<evidence type="ECO:0000256" key="3">
    <source>
        <dbReference type="ARBA" id="ARBA00022692"/>
    </source>
</evidence>
<evidence type="ECO:0000256" key="6">
    <source>
        <dbReference type="ARBA" id="ARBA00038076"/>
    </source>
</evidence>
<dbReference type="InterPro" id="IPR050250">
    <property type="entry name" value="Macrolide_Exporter_MacB"/>
</dbReference>
<keyword evidence="11" id="KW-1185">Reference proteome</keyword>
<feature type="transmembrane region" description="Helical" evidence="7">
    <location>
        <begin position="494"/>
        <end position="517"/>
    </location>
</feature>
<dbReference type="Proteomes" id="UP001161325">
    <property type="component" value="Unassembled WGS sequence"/>
</dbReference>
<dbReference type="AlphaFoldDB" id="A0AA37QDK1"/>
<accession>A0AA37QDK1</accession>
<comment type="caution">
    <text evidence="10">The sequence shown here is derived from an EMBL/GenBank/DDBJ whole genome shotgun (WGS) entry which is preliminary data.</text>
</comment>
<dbReference type="InterPro" id="IPR025857">
    <property type="entry name" value="MacB_PCD"/>
</dbReference>